<dbReference type="AlphaFoldDB" id="A0A1F5LR20"/>
<name>A0A1F5LR20_PENAI</name>
<dbReference type="RefSeq" id="XP_022491014.1">
    <property type="nucleotide sequence ID" value="XM_022629515.1"/>
</dbReference>
<dbReference type="PANTHER" id="PTHR24198">
    <property type="entry name" value="ANKYRIN REPEAT AND PROTEIN KINASE DOMAIN-CONTAINING PROTEIN"/>
    <property type="match status" value="1"/>
</dbReference>
<accession>A0A1F5LR20</accession>
<feature type="repeat" description="ANK" evidence="3">
    <location>
        <begin position="270"/>
        <end position="302"/>
    </location>
</feature>
<dbReference type="PROSITE" id="PS50297">
    <property type="entry name" value="ANK_REP_REGION"/>
    <property type="match status" value="1"/>
</dbReference>
<dbReference type="InterPro" id="IPR002110">
    <property type="entry name" value="Ankyrin_rpt"/>
</dbReference>
<reference evidence="4 5" key="1">
    <citation type="journal article" date="2016" name="Sci. Rep.">
        <title>Penicillium arizonense, a new, genome sequenced fungal species, reveals a high chemical diversity in secreted metabolites.</title>
        <authorList>
            <person name="Grijseels S."/>
            <person name="Nielsen J.C."/>
            <person name="Randelovic M."/>
            <person name="Nielsen J."/>
            <person name="Nielsen K.F."/>
            <person name="Workman M."/>
            <person name="Frisvad J.C."/>
        </authorList>
    </citation>
    <scope>NUCLEOTIDE SEQUENCE [LARGE SCALE GENOMIC DNA]</scope>
    <source>
        <strain evidence="4 5">CBS 141311</strain>
    </source>
</reference>
<dbReference type="SMART" id="SM00248">
    <property type="entry name" value="ANK"/>
    <property type="match status" value="4"/>
</dbReference>
<dbReference type="Gene3D" id="1.25.40.20">
    <property type="entry name" value="Ankyrin repeat-containing domain"/>
    <property type="match status" value="1"/>
</dbReference>
<protein>
    <submittedName>
        <fullName evidence="4">Uncharacterized protein</fullName>
    </submittedName>
</protein>
<sequence length="344" mass="39276">MTLVQLPTEILWIIASCFCHQRDIYAFIRTNRHLYETLIKFLYNFHGQYKHGAALSFLAERNLFLQVQNLLDGLDTARNQPQASLAVIEATEDKAPKRYEDEEDTVLRKTRDKWDRTDVLTHPLVQQGYSTPTVVHIQHALVVAIRGGHTKIVAVLLDFGAQANFYCRGRTPYTRNWWHRKEVDYPPLFTAVQGGNLELVKLLLQRGADPERYTPSPLYRAVKDDQRGIIPTLLEFGVGPQATALKLAVLHKDESMVRLLLDGGFNVSQYGHTGLYTAKMKGDQDMVDLLESRGATLAALTDNEKERWVRKDGDGTLPIPQRLFISYADEIEEEEDDEVQDDEH</sequence>
<dbReference type="Pfam" id="PF12796">
    <property type="entry name" value="Ank_2"/>
    <property type="match status" value="1"/>
</dbReference>
<gene>
    <name evidence="4" type="ORF">PENARI_c004G12552</name>
</gene>
<comment type="caution">
    <text evidence="4">The sequence shown here is derived from an EMBL/GenBank/DDBJ whole genome shotgun (WGS) entry which is preliminary data.</text>
</comment>
<dbReference type="InterPro" id="IPR036770">
    <property type="entry name" value="Ankyrin_rpt-contain_sf"/>
</dbReference>
<evidence type="ECO:0000256" key="3">
    <source>
        <dbReference type="PROSITE-ProRule" id="PRU00023"/>
    </source>
</evidence>
<evidence type="ECO:0000313" key="4">
    <source>
        <dbReference type="EMBL" id="OGE55585.1"/>
    </source>
</evidence>
<keyword evidence="2 3" id="KW-0040">ANK repeat</keyword>
<evidence type="ECO:0000313" key="5">
    <source>
        <dbReference type="Proteomes" id="UP000177622"/>
    </source>
</evidence>
<organism evidence="4 5">
    <name type="scientific">Penicillium arizonense</name>
    <dbReference type="NCBI Taxonomy" id="1835702"/>
    <lineage>
        <taxon>Eukaryota</taxon>
        <taxon>Fungi</taxon>
        <taxon>Dikarya</taxon>
        <taxon>Ascomycota</taxon>
        <taxon>Pezizomycotina</taxon>
        <taxon>Eurotiomycetes</taxon>
        <taxon>Eurotiomycetidae</taxon>
        <taxon>Eurotiales</taxon>
        <taxon>Aspergillaceae</taxon>
        <taxon>Penicillium</taxon>
    </lineage>
</organism>
<feature type="repeat" description="ANK" evidence="3">
    <location>
        <begin position="183"/>
        <end position="215"/>
    </location>
</feature>
<keyword evidence="1" id="KW-0677">Repeat</keyword>
<dbReference type="SUPFAM" id="SSF48403">
    <property type="entry name" value="Ankyrin repeat"/>
    <property type="match status" value="1"/>
</dbReference>
<keyword evidence="5" id="KW-1185">Reference proteome</keyword>
<evidence type="ECO:0000256" key="1">
    <source>
        <dbReference type="ARBA" id="ARBA00022737"/>
    </source>
</evidence>
<dbReference type="PANTHER" id="PTHR24198:SF165">
    <property type="entry name" value="ANKYRIN REPEAT-CONTAINING PROTEIN-RELATED"/>
    <property type="match status" value="1"/>
</dbReference>
<dbReference type="GeneID" id="34574249"/>
<evidence type="ECO:0000256" key="2">
    <source>
        <dbReference type="ARBA" id="ARBA00023043"/>
    </source>
</evidence>
<dbReference type="Proteomes" id="UP000177622">
    <property type="component" value="Unassembled WGS sequence"/>
</dbReference>
<dbReference type="OrthoDB" id="4772757at2759"/>
<dbReference type="STRING" id="1835702.A0A1F5LR20"/>
<dbReference type="EMBL" id="LXJU01000004">
    <property type="protein sequence ID" value="OGE55585.1"/>
    <property type="molecule type" value="Genomic_DNA"/>
</dbReference>
<dbReference type="PROSITE" id="PS50088">
    <property type="entry name" value="ANK_REPEAT"/>
    <property type="match status" value="2"/>
</dbReference>
<dbReference type="Pfam" id="PF00023">
    <property type="entry name" value="Ank"/>
    <property type="match status" value="1"/>
</dbReference>
<proteinExistence type="predicted"/>